<evidence type="ECO:0000256" key="5">
    <source>
        <dbReference type="ARBA" id="ARBA00048200"/>
    </source>
</evidence>
<evidence type="ECO:0000256" key="2">
    <source>
        <dbReference type="ARBA" id="ARBA00010944"/>
    </source>
</evidence>
<dbReference type="SUPFAM" id="SSF51735">
    <property type="entry name" value="NAD(P)-binding Rossmann-fold domains"/>
    <property type="match status" value="1"/>
</dbReference>
<dbReference type="Gene3D" id="3.20.20.80">
    <property type="entry name" value="Glycosidases"/>
    <property type="match status" value="1"/>
</dbReference>
<gene>
    <name evidence="8" type="ORF">SAMN05216404_1012</name>
</gene>
<comment type="pathway">
    <text evidence="1 6">Carbohydrate biosynthesis; dTDP-L-rhamnose biosynthesis.</text>
</comment>
<dbReference type="Gene3D" id="3.90.25.10">
    <property type="entry name" value="UDP-galactose 4-epimerase, domain 1"/>
    <property type="match status" value="1"/>
</dbReference>
<comment type="function">
    <text evidence="6">Catalyzes the reduction of dTDP-6-deoxy-L-lyxo-4-hexulose to yield dTDP-L-rhamnose.</text>
</comment>
<dbReference type="EMBL" id="FOCT01000001">
    <property type="protein sequence ID" value="SEM73174.1"/>
    <property type="molecule type" value="Genomic_DNA"/>
</dbReference>
<dbReference type="AlphaFoldDB" id="A0A1H8AT89"/>
<protein>
    <recommendedName>
        <fullName evidence="4 6">dTDP-4-dehydrorhamnose reductase</fullName>
        <ecNumber evidence="3 6">1.1.1.133</ecNumber>
    </recommendedName>
</protein>
<dbReference type="CDD" id="cd05254">
    <property type="entry name" value="dTDP_HR_like_SDR_e"/>
    <property type="match status" value="1"/>
</dbReference>
<dbReference type="Gene3D" id="3.40.50.720">
    <property type="entry name" value="NAD(P)-binding Rossmann-like Domain"/>
    <property type="match status" value="1"/>
</dbReference>
<evidence type="ECO:0000256" key="6">
    <source>
        <dbReference type="RuleBase" id="RU364082"/>
    </source>
</evidence>
<evidence type="ECO:0000259" key="7">
    <source>
        <dbReference type="Pfam" id="PF04321"/>
    </source>
</evidence>
<proteinExistence type="inferred from homology"/>
<evidence type="ECO:0000313" key="9">
    <source>
        <dbReference type="Proteomes" id="UP000183898"/>
    </source>
</evidence>
<keyword evidence="6" id="KW-0560">Oxidoreductase</keyword>
<dbReference type="SUPFAM" id="SSF51445">
    <property type="entry name" value="(Trans)glycosidases"/>
    <property type="match status" value="1"/>
</dbReference>
<evidence type="ECO:0000256" key="4">
    <source>
        <dbReference type="ARBA" id="ARBA00017099"/>
    </source>
</evidence>
<dbReference type="InterPro" id="IPR036291">
    <property type="entry name" value="NAD(P)-bd_dom_sf"/>
</dbReference>
<dbReference type="PANTHER" id="PTHR10491">
    <property type="entry name" value="DTDP-4-DEHYDRORHAMNOSE REDUCTASE"/>
    <property type="match status" value="1"/>
</dbReference>
<evidence type="ECO:0000256" key="1">
    <source>
        <dbReference type="ARBA" id="ARBA00004781"/>
    </source>
</evidence>
<evidence type="ECO:0000256" key="3">
    <source>
        <dbReference type="ARBA" id="ARBA00012929"/>
    </source>
</evidence>
<dbReference type="InterPro" id="IPR029903">
    <property type="entry name" value="RmlD-like-bd"/>
</dbReference>
<organism evidence="8 9">
    <name type="scientific">Nitrosospira multiformis</name>
    <dbReference type="NCBI Taxonomy" id="1231"/>
    <lineage>
        <taxon>Bacteria</taxon>
        <taxon>Pseudomonadati</taxon>
        <taxon>Pseudomonadota</taxon>
        <taxon>Betaproteobacteria</taxon>
        <taxon>Nitrosomonadales</taxon>
        <taxon>Nitrosomonadaceae</taxon>
        <taxon>Nitrosospira</taxon>
    </lineage>
</organism>
<accession>A0A1H8AT89</accession>
<dbReference type="GO" id="GO:0019305">
    <property type="term" value="P:dTDP-rhamnose biosynthetic process"/>
    <property type="evidence" value="ECO:0007669"/>
    <property type="project" value="UniProtKB-UniPathway"/>
</dbReference>
<evidence type="ECO:0000313" key="8">
    <source>
        <dbReference type="EMBL" id="SEM73174.1"/>
    </source>
</evidence>
<dbReference type="InterPro" id="IPR005913">
    <property type="entry name" value="dTDP_dehydrorham_reduct"/>
</dbReference>
<sequence>MNAKEGGEQRDEMALWGGLECTVNRVSDEYFSQLERNGHANRLCDLERFASLGIRAIRYPVLWEHLAPKGLDQIDWSWSDVRLAELQERGIAPIVGLVHHGSGPRYTSLMDPEFAEKLAAFAGVVAKRYPWVEYYTPINEPLTTARFSGLYGVWYPHGRDDRTFIEALLNQCRAVVLSMRAIRQINPNAKLVQTDDLGKSYSTRELTELASFYNERRWLAWDLLCGRVGQEHRLWEYLVGTGIEPSRFLWFRENVCLPEIIGINYYITSERWLDQRIERYPGWHVTDHRGHRFVDIEPVRVLATPTRGIGPLLDEAWERYRLPLAVTEAHMGGAREDQLRWLLEIWQGARNARQRGVDIRAVTVWALLGSYDWNCLVTACNGYYEPGPFDVRSSIPRPTAVAALVKELGAGARPAHPVLKGQGWWRRPERLLYKPVATQASVVSLYPDYHFAESSAAQPILITGATGTLGRAFATICKQRNLASRLLNRQEMDIAERASVEAAVARYRPWAIINASGYVNVDNAEKDKDRCFRENTLGPSVLASVCRKQGIELMTFSSDLVFDGGKASPYLESDTIAPLNHYGRSKAEAERKVFDQYPEALVVRTSAFFGPWDLYNFVTLALQNLAAGASFAASSDITVSPTYVPDLVDVCLDLLIDREAGIWHLTNGQPITWLGLALKAAERAGIDASRLEGQPRDKQDYIALRPFYSALWSERGILLPTLEDALDRYMAEKRRDTEVIAEVGEKRLQIP</sequence>
<dbReference type="EC" id="1.1.1.133" evidence="3 6"/>
<dbReference type="Pfam" id="PF04321">
    <property type="entry name" value="RmlD_sub_bind"/>
    <property type="match status" value="1"/>
</dbReference>
<comment type="similarity">
    <text evidence="2 6">Belongs to the dTDP-4-dehydrorhamnose reductase family.</text>
</comment>
<dbReference type="GO" id="GO:0004553">
    <property type="term" value="F:hydrolase activity, hydrolyzing O-glycosyl compounds"/>
    <property type="evidence" value="ECO:0007669"/>
    <property type="project" value="InterPro"/>
</dbReference>
<dbReference type="RefSeq" id="WP_074743569.1">
    <property type="nucleotide sequence ID" value="NZ_FOCT01000001.1"/>
</dbReference>
<keyword evidence="6" id="KW-0521">NADP</keyword>
<feature type="domain" description="RmlD-like substrate binding" evidence="7">
    <location>
        <begin position="460"/>
        <end position="714"/>
    </location>
</feature>
<reference evidence="8 9" key="1">
    <citation type="submission" date="2016-10" db="EMBL/GenBank/DDBJ databases">
        <authorList>
            <person name="de Groot N.N."/>
        </authorList>
    </citation>
    <scope>NUCLEOTIDE SEQUENCE [LARGE SCALE GENOMIC DNA]</scope>
    <source>
        <strain evidence="8 9">Nl18</strain>
    </source>
</reference>
<name>A0A1H8AT89_9PROT</name>
<dbReference type="Pfam" id="PF00232">
    <property type="entry name" value="Glyco_hydro_1"/>
    <property type="match status" value="1"/>
</dbReference>
<dbReference type="UniPathway" id="UPA00124"/>
<dbReference type="GO" id="GO:0005975">
    <property type="term" value="P:carbohydrate metabolic process"/>
    <property type="evidence" value="ECO:0007669"/>
    <property type="project" value="InterPro"/>
</dbReference>
<dbReference type="Proteomes" id="UP000183898">
    <property type="component" value="Unassembled WGS sequence"/>
</dbReference>
<dbReference type="InterPro" id="IPR017853">
    <property type="entry name" value="GH"/>
</dbReference>
<comment type="cofactor">
    <cofactor evidence="6">
        <name>Mg(2+)</name>
        <dbReference type="ChEBI" id="CHEBI:18420"/>
    </cofactor>
    <text evidence="6">Binds 1 Mg(2+) ion per monomer.</text>
</comment>
<dbReference type="GO" id="GO:0008831">
    <property type="term" value="F:dTDP-4-dehydrorhamnose reductase activity"/>
    <property type="evidence" value="ECO:0007669"/>
    <property type="project" value="UniProtKB-EC"/>
</dbReference>
<dbReference type="PANTHER" id="PTHR10491:SF4">
    <property type="entry name" value="METHIONINE ADENOSYLTRANSFERASE 2 SUBUNIT BETA"/>
    <property type="match status" value="1"/>
</dbReference>
<comment type="catalytic activity">
    <reaction evidence="5 6">
        <text>dTDP-beta-L-rhamnose + NADP(+) = dTDP-4-dehydro-beta-L-rhamnose + NADPH + H(+)</text>
        <dbReference type="Rhea" id="RHEA:21796"/>
        <dbReference type="ChEBI" id="CHEBI:15378"/>
        <dbReference type="ChEBI" id="CHEBI:57510"/>
        <dbReference type="ChEBI" id="CHEBI:57783"/>
        <dbReference type="ChEBI" id="CHEBI:58349"/>
        <dbReference type="ChEBI" id="CHEBI:62830"/>
        <dbReference type="EC" id="1.1.1.133"/>
    </reaction>
</comment>
<dbReference type="InterPro" id="IPR001360">
    <property type="entry name" value="Glyco_hydro_1"/>
</dbReference>